<organism evidence="1 2">
    <name type="scientific">Panagrolaimus superbus</name>
    <dbReference type="NCBI Taxonomy" id="310955"/>
    <lineage>
        <taxon>Eukaryota</taxon>
        <taxon>Metazoa</taxon>
        <taxon>Ecdysozoa</taxon>
        <taxon>Nematoda</taxon>
        <taxon>Chromadorea</taxon>
        <taxon>Rhabditida</taxon>
        <taxon>Tylenchina</taxon>
        <taxon>Panagrolaimomorpha</taxon>
        <taxon>Panagrolaimoidea</taxon>
        <taxon>Panagrolaimidae</taxon>
        <taxon>Panagrolaimus</taxon>
    </lineage>
</organism>
<name>A0A914Z2A1_9BILA</name>
<reference evidence="2" key="1">
    <citation type="submission" date="2022-11" db="UniProtKB">
        <authorList>
            <consortium name="WormBaseParasite"/>
        </authorList>
    </citation>
    <scope>IDENTIFICATION</scope>
</reference>
<keyword evidence="1" id="KW-1185">Reference proteome</keyword>
<dbReference type="Proteomes" id="UP000887577">
    <property type="component" value="Unplaced"/>
</dbReference>
<proteinExistence type="predicted"/>
<accession>A0A914Z2A1</accession>
<dbReference type="WBParaSite" id="PSU_v2.g6488.t1">
    <property type="protein sequence ID" value="PSU_v2.g6488.t1"/>
    <property type="gene ID" value="PSU_v2.g6488"/>
</dbReference>
<protein>
    <submittedName>
        <fullName evidence="2">Uncharacterized protein</fullName>
    </submittedName>
</protein>
<evidence type="ECO:0000313" key="1">
    <source>
        <dbReference type="Proteomes" id="UP000887577"/>
    </source>
</evidence>
<dbReference type="AlphaFoldDB" id="A0A914Z2A1"/>
<dbReference type="InterPro" id="IPR008949">
    <property type="entry name" value="Isoprenoid_synthase_dom_sf"/>
</dbReference>
<sequence length="143" mass="16206">MLNTNLLCWKNVNRNYASTILHSNIFPSGSVSLQGPHGHNQKLKIVDDFDALSKECLKSLKEEYIKTVYTKFGTNEKEFLEKRFAKFFDHAVLGGKMTRSHLGFGVFQLLKQDTLSSMGDSKTALKVILSIELLQAVFLVMMM</sequence>
<dbReference type="Gene3D" id="1.10.600.10">
    <property type="entry name" value="Farnesyl Diphosphate Synthase"/>
    <property type="match status" value="1"/>
</dbReference>
<evidence type="ECO:0000313" key="2">
    <source>
        <dbReference type="WBParaSite" id="PSU_v2.g6488.t1"/>
    </source>
</evidence>